<evidence type="ECO:0000313" key="17">
    <source>
        <dbReference type="EMBL" id="TLG75383.1"/>
    </source>
</evidence>
<dbReference type="PROSITE" id="PS50885">
    <property type="entry name" value="HAMP"/>
    <property type="match status" value="1"/>
</dbReference>
<dbReference type="SMART" id="SM00387">
    <property type="entry name" value="HATPase_c"/>
    <property type="match status" value="1"/>
</dbReference>
<dbReference type="SUPFAM" id="SSF55874">
    <property type="entry name" value="ATPase domain of HSP90 chaperone/DNA topoisomerase II/histidine kinase"/>
    <property type="match status" value="1"/>
</dbReference>
<dbReference type="Proteomes" id="UP000306912">
    <property type="component" value="Unassembled WGS sequence"/>
</dbReference>
<dbReference type="EC" id="2.7.13.3" evidence="3"/>
<keyword evidence="7 14" id="KW-0812">Transmembrane</keyword>
<evidence type="ECO:0000256" key="14">
    <source>
        <dbReference type="SAM" id="Phobius"/>
    </source>
</evidence>
<evidence type="ECO:0000256" key="9">
    <source>
        <dbReference type="ARBA" id="ARBA00022777"/>
    </source>
</evidence>
<evidence type="ECO:0000256" key="2">
    <source>
        <dbReference type="ARBA" id="ARBA00004651"/>
    </source>
</evidence>
<dbReference type="CDD" id="cd06225">
    <property type="entry name" value="HAMP"/>
    <property type="match status" value="1"/>
</dbReference>
<dbReference type="Gene3D" id="6.10.340.10">
    <property type="match status" value="1"/>
</dbReference>
<dbReference type="SMART" id="SM00304">
    <property type="entry name" value="HAMP"/>
    <property type="match status" value="1"/>
</dbReference>
<feature type="transmembrane region" description="Helical" evidence="14">
    <location>
        <begin position="172"/>
        <end position="198"/>
    </location>
</feature>
<dbReference type="PANTHER" id="PTHR45528">
    <property type="entry name" value="SENSOR HISTIDINE KINASE CPXA"/>
    <property type="match status" value="1"/>
</dbReference>
<evidence type="ECO:0000256" key="8">
    <source>
        <dbReference type="ARBA" id="ARBA00022741"/>
    </source>
</evidence>
<feature type="domain" description="HAMP" evidence="16">
    <location>
        <begin position="200"/>
        <end position="252"/>
    </location>
</feature>
<protein>
    <recommendedName>
        <fullName evidence="3">histidine kinase</fullName>
        <ecNumber evidence="3">2.7.13.3</ecNumber>
    </recommendedName>
</protein>
<evidence type="ECO:0000256" key="7">
    <source>
        <dbReference type="ARBA" id="ARBA00022692"/>
    </source>
</evidence>
<evidence type="ECO:0000256" key="6">
    <source>
        <dbReference type="ARBA" id="ARBA00022679"/>
    </source>
</evidence>
<dbReference type="FunFam" id="1.10.287.130:FF:000001">
    <property type="entry name" value="Two-component sensor histidine kinase"/>
    <property type="match status" value="1"/>
</dbReference>
<dbReference type="SMART" id="SM00388">
    <property type="entry name" value="HisKA"/>
    <property type="match status" value="1"/>
</dbReference>
<dbReference type="EMBL" id="VBWP01000003">
    <property type="protein sequence ID" value="TLG75383.1"/>
    <property type="molecule type" value="Genomic_DNA"/>
</dbReference>
<keyword evidence="6" id="KW-0808">Transferase</keyword>
<keyword evidence="18" id="KW-1185">Reference proteome</keyword>
<accession>A0A5R8QFY8</accession>
<keyword evidence="13 14" id="KW-0472">Membrane</keyword>
<keyword evidence="12" id="KW-0902">Two-component regulatory system</keyword>
<dbReference type="OrthoDB" id="9796330at2"/>
<dbReference type="InterPro" id="IPR005467">
    <property type="entry name" value="His_kinase_dom"/>
</dbReference>
<evidence type="ECO:0000256" key="12">
    <source>
        <dbReference type="ARBA" id="ARBA00023012"/>
    </source>
</evidence>
<dbReference type="InterPro" id="IPR003660">
    <property type="entry name" value="HAMP_dom"/>
</dbReference>
<dbReference type="InterPro" id="IPR003661">
    <property type="entry name" value="HisK_dim/P_dom"/>
</dbReference>
<dbReference type="InterPro" id="IPR036097">
    <property type="entry name" value="HisK_dim/P_sf"/>
</dbReference>
<evidence type="ECO:0000256" key="4">
    <source>
        <dbReference type="ARBA" id="ARBA00022475"/>
    </source>
</evidence>
<dbReference type="CDD" id="cd00082">
    <property type="entry name" value="HisKA"/>
    <property type="match status" value="1"/>
</dbReference>
<dbReference type="PRINTS" id="PR00344">
    <property type="entry name" value="BCTRLSENSOR"/>
</dbReference>
<gene>
    <name evidence="17" type="ORF">FEZ08_04865</name>
</gene>
<dbReference type="FunCoup" id="A0A5R8QFY8">
    <property type="interactions" value="202"/>
</dbReference>
<dbReference type="SUPFAM" id="SSF158472">
    <property type="entry name" value="HAMP domain-like"/>
    <property type="match status" value="1"/>
</dbReference>
<dbReference type="InterPro" id="IPR050398">
    <property type="entry name" value="HssS/ArlS-like"/>
</dbReference>
<keyword evidence="5" id="KW-0597">Phosphoprotein</keyword>
<comment type="caution">
    <text evidence="17">The sequence shown here is derived from an EMBL/GenBank/DDBJ whole genome shotgun (WGS) entry which is preliminary data.</text>
</comment>
<dbReference type="SUPFAM" id="SSF47384">
    <property type="entry name" value="Homodimeric domain of signal transducing histidine kinase"/>
    <property type="match status" value="1"/>
</dbReference>
<dbReference type="AlphaFoldDB" id="A0A5R8QFY8"/>
<dbReference type="PROSITE" id="PS50109">
    <property type="entry name" value="HIS_KIN"/>
    <property type="match status" value="1"/>
</dbReference>
<sequence>MFKSIAVKLTSFFVISILIFSALFIGIFTIIFNNYAVDYYKIELNKKATAIAETFSPYLDKTMSKEKSGLGSFMKYLNQMEAIDIWIFDSNQSLFTIGNSNNSKHLNHFEYSDLPDNADEFIKQIFQNELAYSESFNQQSNILTIAKPIFNQENELVGAVLLQAPVSLNNGLFYTGLIILLGSMGLALLVSIILSILLSKSFTRPLKIINNNTLLLKQGQYEHTIAIKNKDEIGELATSINDLATKLAEAEVKSKKEDIARKEFIASISHELRTPLTVIRGLLEAINDQVIITPEEITESHNQILAETVLMQRLVTDLLELSRLQNANFSIANEPVDVLELLNDISRSSTALAAKKNIKLNIEIQIDRLIINGDYDRIRQMLIIIIDNAIKYSYNNSEIDIVLLNDKISIQDYGIGIDSEQISHIFDKFFILENDQKSGTGLGLAIAKEIAERHNFKIDVKSKLNKGTTFDIYF</sequence>
<dbReference type="Gene3D" id="1.10.287.130">
    <property type="match status" value="1"/>
</dbReference>
<evidence type="ECO:0000259" key="16">
    <source>
        <dbReference type="PROSITE" id="PS50885"/>
    </source>
</evidence>
<keyword evidence="8" id="KW-0547">Nucleotide-binding</keyword>
<evidence type="ECO:0000256" key="10">
    <source>
        <dbReference type="ARBA" id="ARBA00022840"/>
    </source>
</evidence>
<organism evidence="17 18">
    <name type="scientific">Culicoidibacter larvae</name>
    <dbReference type="NCBI Taxonomy" id="2579976"/>
    <lineage>
        <taxon>Bacteria</taxon>
        <taxon>Bacillati</taxon>
        <taxon>Bacillota</taxon>
        <taxon>Culicoidibacteria</taxon>
        <taxon>Culicoidibacterales</taxon>
        <taxon>Culicoidibacteraceae</taxon>
        <taxon>Culicoidibacter</taxon>
    </lineage>
</organism>
<proteinExistence type="predicted"/>
<dbReference type="GO" id="GO:0005886">
    <property type="term" value="C:plasma membrane"/>
    <property type="evidence" value="ECO:0007669"/>
    <property type="project" value="UniProtKB-SubCell"/>
</dbReference>
<feature type="transmembrane region" description="Helical" evidence="14">
    <location>
        <begin position="12"/>
        <end position="32"/>
    </location>
</feature>
<comment type="subcellular location">
    <subcellularLocation>
        <location evidence="2">Cell membrane</location>
        <topology evidence="2">Multi-pass membrane protein</topology>
    </subcellularLocation>
</comment>
<keyword evidence="10" id="KW-0067">ATP-binding</keyword>
<evidence type="ECO:0000313" key="18">
    <source>
        <dbReference type="Proteomes" id="UP000306912"/>
    </source>
</evidence>
<evidence type="ECO:0000256" key="13">
    <source>
        <dbReference type="ARBA" id="ARBA00023136"/>
    </source>
</evidence>
<keyword evidence="4" id="KW-1003">Cell membrane</keyword>
<dbReference type="InterPro" id="IPR036890">
    <property type="entry name" value="HATPase_C_sf"/>
</dbReference>
<dbReference type="GO" id="GO:0005524">
    <property type="term" value="F:ATP binding"/>
    <property type="evidence" value="ECO:0007669"/>
    <property type="project" value="UniProtKB-KW"/>
</dbReference>
<dbReference type="GO" id="GO:0000155">
    <property type="term" value="F:phosphorelay sensor kinase activity"/>
    <property type="evidence" value="ECO:0007669"/>
    <property type="project" value="InterPro"/>
</dbReference>
<dbReference type="InterPro" id="IPR004358">
    <property type="entry name" value="Sig_transdc_His_kin-like_C"/>
</dbReference>
<evidence type="ECO:0000256" key="3">
    <source>
        <dbReference type="ARBA" id="ARBA00012438"/>
    </source>
</evidence>
<evidence type="ECO:0000259" key="15">
    <source>
        <dbReference type="PROSITE" id="PS50109"/>
    </source>
</evidence>
<dbReference type="CDD" id="cd00075">
    <property type="entry name" value="HATPase"/>
    <property type="match status" value="1"/>
</dbReference>
<dbReference type="RefSeq" id="WP_138190590.1">
    <property type="nucleotide sequence ID" value="NZ_VBWP01000003.1"/>
</dbReference>
<evidence type="ECO:0000256" key="1">
    <source>
        <dbReference type="ARBA" id="ARBA00000085"/>
    </source>
</evidence>
<name>A0A5R8QFY8_9FIRM</name>
<dbReference type="PANTHER" id="PTHR45528:SF1">
    <property type="entry name" value="SENSOR HISTIDINE KINASE CPXA"/>
    <property type="match status" value="1"/>
</dbReference>
<feature type="domain" description="Histidine kinase" evidence="15">
    <location>
        <begin position="267"/>
        <end position="474"/>
    </location>
</feature>
<evidence type="ECO:0000256" key="5">
    <source>
        <dbReference type="ARBA" id="ARBA00022553"/>
    </source>
</evidence>
<dbReference type="InParanoid" id="A0A5R8QFY8"/>
<dbReference type="Pfam" id="PF00672">
    <property type="entry name" value="HAMP"/>
    <property type="match status" value="1"/>
</dbReference>
<comment type="catalytic activity">
    <reaction evidence="1">
        <text>ATP + protein L-histidine = ADP + protein N-phospho-L-histidine.</text>
        <dbReference type="EC" id="2.7.13.3"/>
    </reaction>
</comment>
<reference evidence="17 18" key="1">
    <citation type="submission" date="2019-05" db="EMBL/GenBank/DDBJ databases">
        <title>Culicoidintestinum kansasii gen. nov., sp. nov. from the gastrointestinal tract of the biting midge, Culicoides sonorensis.</title>
        <authorList>
            <person name="Neupane S."/>
            <person name="Ghosh A."/>
            <person name="Gunther S."/>
            <person name="Martin K."/>
            <person name="Zurek L."/>
        </authorList>
    </citation>
    <scope>NUCLEOTIDE SEQUENCE [LARGE SCALE GENOMIC DNA]</scope>
    <source>
        <strain evidence="17 18">CS-1</strain>
    </source>
</reference>
<dbReference type="Pfam" id="PF02518">
    <property type="entry name" value="HATPase_c"/>
    <property type="match status" value="1"/>
</dbReference>
<dbReference type="Gene3D" id="3.30.565.10">
    <property type="entry name" value="Histidine kinase-like ATPase, C-terminal domain"/>
    <property type="match status" value="1"/>
</dbReference>
<evidence type="ECO:0000256" key="11">
    <source>
        <dbReference type="ARBA" id="ARBA00022989"/>
    </source>
</evidence>
<dbReference type="Pfam" id="PF00512">
    <property type="entry name" value="HisKA"/>
    <property type="match status" value="1"/>
</dbReference>
<keyword evidence="11 14" id="KW-1133">Transmembrane helix</keyword>
<dbReference type="InterPro" id="IPR003594">
    <property type="entry name" value="HATPase_dom"/>
</dbReference>
<keyword evidence="9" id="KW-0418">Kinase</keyword>